<feature type="transmembrane region" description="Helical" evidence="1">
    <location>
        <begin position="72"/>
        <end position="95"/>
    </location>
</feature>
<dbReference type="Pfam" id="PF04854">
    <property type="entry name" value="DUF624"/>
    <property type="match status" value="1"/>
</dbReference>
<feature type="transmembrane region" description="Helical" evidence="1">
    <location>
        <begin position="101"/>
        <end position="129"/>
    </location>
</feature>
<protein>
    <submittedName>
        <fullName evidence="2">YesL family protein</fullName>
    </submittedName>
</protein>
<feature type="transmembrane region" description="Helical" evidence="1">
    <location>
        <begin position="15"/>
        <end position="37"/>
    </location>
</feature>
<reference evidence="3" key="1">
    <citation type="journal article" date="2019" name="Int. J. Syst. Evol. Microbiol.">
        <title>The Global Catalogue of Microorganisms (GCM) 10K type strain sequencing project: providing services to taxonomists for standard genome sequencing and annotation.</title>
        <authorList>
            <consortium name="The Broad Institute Genomics Platform"/>
            <consortium name="The Broad Institute Genome Sequencing Center for Infectious Disease"/>
            <person name="Wu L."/>
            <person name="Ma J."/>
        </authorList>
    </citation>
    <scope>NUCLEOTIDE SEQUENCE [LARGE SCALE GENOMIC DNA]</scope>
    <source>
        <strain evidence="3">CCUG 37865</strain>
    </source>
</reference>
<comment type="caution">
    <text evidence="2">The sequence shown here is derived from an EMBL/GenBank/DDBJ whole genome shotgun (WGS) entry which is preliminary data.</text>
</comment>
<dbReference type="EMBL" id="JBHSDT010000008">
    <property type="protein sequence ID" value="MFC4404882.1"/>
    <property type="molecule type" value="Genomic_DNA"/>
</dbReference>
<sequence>MQAANKALEWITKVAYLNILWILFTVLGAVVLGLFPATAATFTITKKWITGYSDIPIFQTFWRAYRDSFKTANILGLIISTVSYILYLDFVFITVSPNEYALLLTIPFLFISILFLLTILYIFPVYVYYEMRVGQILKSAFFIMALNPLPTVTMLLGLMGISFILWNFQPLLFFFSMSLASIALMMPAKKAFEKIQQKKKYYKSKKLVED</sequence>
<proteinExistence type="predicted"/>
<feature type="transmembrane region" description="Helical" evidence="1">
    <location>
        <begin position="141"/>
        <end position="165"/>
    </location>
</feature>
<dbReference type="Proteomes" id="UP001595882">
    <property type="component" value="Unassembled WGS sequence"/>
</dbReference>
<keyword evidence="1" id="KW-0812">Transmembrane</keyword>
<feature type="transmembrane region" description="Helical" evidence="1">
    <location>
        <begin position="171"/>
        <end position="188"/>
    </location>
</feature>
<organism evidence="2 3">
    <name type="scientific">Gracilibacillus xinjiangensis</name>
    <dbReference type="NCBI Taxonomy" id="1193282"/>
    <lineage>
        <taxon>Bacteria</taxon>
        <taxon>Bacillati</taxon>
        <taxon>Bacillota</taxon>
        <taxon>Bacilli</taxon>
        <taxon>Bacillales</taxon>
        <taxon>Bacillaceae</taxon>
        <taxon>Gracilibacillus</taxon>
    </lineage>
</organism>
<gene>
    <name evidence="2" type="ORF">ACFOY7_17560</name>
</gene>
<dbReference type="InterPro" id="IPR006938">
    <property type="entry name" value="DUF624"/>
</dbReference>
<dbReference type="RefSeq" id="WP_390253926.1">
    <property type="nucleotide sequence ID" value="NZ_JBHSDT010000008.1"/>
</dbReference>
<keyword evidence="1" id="KW-0472">Membrane</keyword>
<name>A0ABV8WZZ3_9BACI</name>
<evidence type="ECO:0000313" key="3">
    <source>
        <dbReference type="Proteomes" id="UP001595882"/>
    </source>
</evidence>
<accession>A0ABV8WZZ3</accession>
<keyword evidence="3" id="KW-1185">Reference proteome</keyword>
<evidence type="ECO:0000256" key="1">
    <source>
        <dbReference type="SAM" id="Phobius"/>
    </source>
</evidence>
<evidence type="ECO:0000313" key="2">
    <source>
        <dbReference type="EMBL" id="MFC4404882.1"/>
    </source>
</evidence>
<keyword evidence="1" id="KW-1133">Transmembrane helix</keyword>